<evidence type="ECO:0000256" key="1">
    <source>
        <dbReference type="ARBA" id="ARBA00004533"/>
    </source>
</evidence>
<dbReference type="GO" id="GO:0016746">
    <property type="term" value="F:acyltransferase activity"/>
    <property type="evidence" value="ECO:0007669"/>
    <property type="project" value="UniProtKB-KW"/>
</dbReference>
<feature type="signal peptide" evidence="7">
    <location>
        <begin position="1"/>
        <end position="18"/>
    </location>
</feature>
<dbReference type="AlphaFoldDB" id="A0A4R2KP12"/>
<feature type="chain" id="PRO_5020217008" evidence="7">
    <location>
        <begin position="19"/>
        <end position="289"/>
    </location>
</feature>
<keyword evidence="9" id="KW-1185">Reference proteome</keyword>
<evidence type="ECO:0000256" key="2">
    <source>
        <dbReference type="ARBA" id="ARBA00022475"/>
    </source>
</evidence>
<dbReference type="EMBL" id="SLWX01000018">
    <property type="protein sequence ID" value="TCO72576.1"/>
    <property type="molecule type" value="Genomic_DNA"/>
</dbReference>
<evidence type="ECO:0000256" key="7">
    <source>
        <dbReference type="SAM" id="SignalP"/>
    </source>
</evidence>
<keyword evidence="3" id="KW-0997">Cell inner membrane</keyword>
<dbReference type="PIRSF" id="PIRSF026649">
    <property type="entry name" value="MsbB"/>
    <property type="match status" value="1"/>
</dbReference>
<dbReference type="GO" id="GO:0005886">
    <property type="term" value="C:plasma membrane"/>
    <property type="evidence" value="ECO:0007669"/>
    <property type="project" value="UniProtKB-SubCell"/>
</dbReference>
<dbReference type="PANTHER" id="PTHR30606">
    <property type="entry name" value="LIPID A BIOSYNTHESIS LAUROYL ACYLTRANSFERASE"/>
    <property type="match status" value="1"/>
</dbReference>
<evidence type="ECO:0000313" key="9">
    <source>
        <dbReference type="Proteomes" id="UP000294980"/>
    </source>
</evidence>
<keyword evidence="6" id="KW-0012">Acyltransferase</keyword>
<keyword evidence="7" id="KW-0732">Signal</keyword>
<evidence type="ECO:0000313" key="8">
    <source>
        <dbReference type="EMBL" id="TCO72576.1"/>
    </source>
</evidence>
<keyword evidence="5" id="KW-0472">Membrane</keyword>
<dbReference type="GO" id="GO:0009247">
    <property type="term" value="P:glycolipid biosynthetic process"/>
    <property type="evidence" value="ECO:0007669"/>
    <property type="project" value="UniProtKB-ARBA"/>
</dbReference>
<proteinExistence type="predicted"/>
<dbReference type="PANTHER" id="PTHR30606:SF10">
    <property type="entry name" value="PHOSPHATIDYLINOSITOL MANNOSIDE ACYLTRANSFERASE"/>
    <property type="match status" value="1"/>
</dbReference>
<dbReference type="RefSeq" id="WP_243650302.1">
    <property type="nucleotide sequence ID" value="NZ_SLWX01000018.1"/>
</dbReference>
<dbReference type="Pfam" id="PF03279">
    <property type="entry name" value="Lip_A_acyltrans"/>
    <property type="match status" value="1"/>
</dbReference>
<name>A0A4R2KP12_9GAMM</name>
<gene>
    <name evidence="8" type="ORF">EV688_1183</name>
</gene>
<reference evidence="8 9" key="1">
    <citation type="submission" date="2019-03" db="EMBL/GenBank/DDBJ databases">
        <title>Genomic Encyclopedia of Type Strains, Phase IV (KMG-IV): sequencing the most valuable type-strain genomes for metagenomic binning, comparative biology and taxonomic classification.</title>
        <authorList>
            <person name="Goeker M."/>
        </authorList>
    </citation>
    <scope>NUCLEOTIDE SEQUENCE [LARGE SCALE GENOMIC DNA]</scope>
    <source>
        <strain evidence="8 9">DSM 23344</strain>
    </source>
</reference>
<evidence type="ECO:0000256" key="3">
    <source>
        <dbReference type="ARBA" id="ARBA00022519"/>
    </source>
</evidence>
<dbReference type="Proteomes" id="UP000294980">
    <property type="component" value="Unassembled WGS sequence"/>
</dbReference>
<comment type="caution">
    <text evidence="8">The sequence shown here is derived from an EMBL/GenBank/DDBJ whole genome shotgun (WGS) entry which is preliminary data.</text>
</comment>
<evidence type="ECO:0000256" key="5">
    <source>
        <dbReference type="ARBA" id="ARBA00023136"/>
    </source>
</evidence>
<evidence type="ECO:0000256" key="4">
    <source>
        <dbReference type="ARBA" id="ARBA00022679"/>
    </source>
</evidence>
<organism evidence="8 9">
    <name type="scientific">Chromatocurvus halotolerans</name>
    <dbReference type="NCBI Taxonomy" id="1132028"/>
    <lineage>
        <taxon>Bacteria</taxon>
        <taxon>Pseudomonadati</taxon>
        <taxon>Pseudomonadota</taxon>
        <taxon>Gammaproteobacteria</taxon>
        <taxon>Cellvibrionales</taxon>
        <taxon>Halieaceae</taxon>
        <taxon>Chromatocurvus</taxon>
    </lineage>
</organism>
<evidence type="ECO:0000256" key="6">
    <source>
        <dbReference type="ARBA" id="ARBA00023315"/>
    </source>
</evidence>
<comment type="subcellular location">
    <subcellularLocation>
        <location evidence="1">Cell inner membrane</location>
    </subcellularLocation>
</comment>
<dbReference type="CDD" id="cd07984">
    <property type="entry name" value="LPLAT_LABLAT-like"/>
    <property type="match status" value="1"/>
</dbReference>
<sequence length="289" mass="31862">MRLLLGICAWLPLSAARALGRVAARVAWLRSPPSRRITERNVRLAFPELGPPEQHRLARGSFSATAQAACEMGHVWLRDIGHVKGLIREVSGEDAVRAALASGRGVVVLGPHLGNWEVLGLHVALLGPLVSLYEPPHMRELDGLLRSARERSGARLVPTTPRGLAALVRSVREGQISGILPDQVPRAMTAGLNVPFMNIPCFTGTLASKVIQRSGALAVFGFAQRVKGGFHIRFLPAEEDIYSADLERSLAALNRGVEACLRHCPEQYQWEYKRFRQRPAVYPDHYRNL</sequence>
<accession>A0A4R2KP12</accession>
<dbReference type="InterPro" id="IPR004960">
    <property type="entry name" value="LipA_acyltrans"/>
</dbReference>
<keyword evidence="4 8" id="KW-0808">Transferase</keyword>
<keyword evidence="2" id="KW-1003">Cell membrane</keyword>
<protein>
    <submittedName>
        <fullName evidence="8">KDO2-lipid IV(A) lauroyltransferase</fullName>
    </submittedName>
</protein>